<keyword evidence="6" id="KW-0808">Transferase</keyword>
<dbReference type="PANTHER" id="PTHR48053:SF155">
    <property type="entry name" value="LOW QUALITY PROTEIN: RECEPTOR-LIKE PROTEIN 2"/>
    <property type="match status" value="1"/>
</dbReference>
<evidence type="ECO:0000256" key="16">
    <source>
        <dbReference type="PROSITE-ProRule" id="PRU10141"/>
    </source>
</evidence>
<evidence type="ECO:0000256" key="15">
    <source>
        <dbReference type="ARBA" id="ARBA00023170"/>
    </source>
</evidence>
<evidence type="ECO:0000259" key="18">
    <source>
        <dbReference type="PROSITE" id="PS50011"/>
    </source>
</evidence>
<keyword evidence="10 16" id="KW-0547">Nucleotide-binding</keyword>
<evidence type="ECO:0000256" key="2">
    <source>
        <dbReference type="ARBA" id="ARBA00004479"/>
    </source>
</evidence>
<dbReference type="Pfam" id="PF07714">
    <property type="entry name" value="PK_Tyr_Ser-Thr"/>
    <property type="match status" value="1"/>
</dbReference>
<keyword evidence="15" id="KW-0675">Receptor</keyword>
<keyword evidence="8" id="KW-0732">Signal</keyword>
<keyword evidence="5" id="KW-0433">Leucine-rich repeat</keyword>
<keyword evidence="7 17" id="KW-0812">Transmembrane</keyword>
<protein>
    <recommendedName>
        <fullName evidence="18">Protein kinase domain-containing protein</fullName>
    </recommendedName>
</protein>
<evidence type="ECO:0000313" key="19">
    <source>
        <dbReference type="EMBL" id="KAH0938392.1"/>
    </source>
</evidence>
<dbReference type="PROSITE" id="PS00108">
    <property type="entry name" value="PROTEIN_KINASE_ST"/>
    <property type="match status" value="1"/>
</dbReference>
<organism evidence="19 20">
    <name type="scientific">Brassica napus</name>
    <name type="common">Rape</name>
    <dbReference type="NCBI Taxonomy" id="3708"/>
    <lineage>
        <taxon>Eukaryota</taxon>
        <taxon>Viridiplantae</taxon>
        <taxon>Streptophyta</taxon>
        <taxon>Embryophyta</taxon>
        <taxon>Tracheophyta</taxon>
        <taxon>Spermatophyta</taxon>
        <taxon>Magnoliopsida</taxon>
        <taxon>eudicotyledons</taxon>
        <taxon>Gunneridae</taxon>
        <taxon>Pentapetalae</taxon>
        <taxon>rosids</taxon>
        <taxon>malvids</taxon>
        <taxon>Brassicales</taxon>
        <taxon>Brassicaceae</taxon>
        <taxon>Brassiceae</taxon>
        <taxon>Brassica</taxon>
    </lineage>
</organism>
<evidence type="ECO:0000256" key="8">
    <source>
        <dbReference type="ARBA" id="ARBA00022729"/>
    </source>
</evidence>
<keyword evidence="9" id="KW-0677">Repeat</keyword>
<feature type="transmembrane region" description="Helical" evidence="17">
    <location>
        <begin position="532"/>
        <end position="555"/>
    </location>
</feature>
<keyword evidence="13 17" id="KW-1133">Transmembrane helix</keyword>
<evidence type="ECO:0000256" key="1">
    <source>
        <dbReference type="ARBA" id="ARBA00004236"/>
    </source>
</evidence>
<dbReference type="Pfam" id="PF00560">
    <property type="entry name" value="LRR_1"/>
    <property type="match status" value="3"/>
</dbReference>
<dbReference type="Proteomes" id="UP000824890">
    <property type="component" value="Unassembled WGS sequence"/>
</dbReference>
<evidence type="ECO:0000256" key="12">
    <source>
        <dbReference type="ARBA" id="ARBA00022840"/>
    </source>
</evidence>
<feature type="non-terminal residue" evidence="19">
    <location>
        <position position="1"/>
    </location>
</feature>
<comment type="similarity">
    <text evidence="3">Belongs to the protein kinase superfamily. Ser/Thr protein kinase family.</text>
</comment>
<dbReference type="PROSITE" id="PS00107">
    <property type="entry name" value="PROTEIN_KINASE_ATP"/>
    <property type="match status" value="1"/>
</dbReference>
<dbReference type="InterPro" id="IPR032675">
    <property type="entry name" value="LRR_dom_sf"/>
</dbReference>
<feature type="domain" description="Protein kinase" evidence="18">
    <location>
        <begin position="619"/>
        <end position="815"/>
    </location>
</feature>
<keyword evidence="14 17" id="KW-0472">Membrane</keyword>
<dbReference type="Pfam" id="PF08263">
    <property type="entry name" value="LRRNT_2"/>
    <property type="match status" value="1"/>
</dbReference>
<dbReference type="Gene3D" id="3.30.200.20">
    <property type="entry name" value="Phosphorylase Kinase, domain 1"/>
    <property type="match status" value="1"/>
</dbReference>
<evidence type="ECO:0000256" key="17">
    <source>
        <dbReference type="SAM" id="Phobius"/>
    </source>
</evidence>
<dbReference type="SUPFAM" id="SSF52058">
    <property type="entry name" value="L domain-like"/>
    <property type="match status" value="2"/>
</dbReference>
<dbReference type="Gene3D" id="3.80.10.10">
    <property type="entry name" value="Ribonuclease Inhibitor"/>
    <property type="match status" value="2"/>
</dbReference>
<evidence type="ECO:0000256" key="5">
    <source>
        <dbReference type="ARBA" id="ARBA00022614"/>
    </source>
</evidence>
<evidence type="ECO:0000313" key="20">
    <source>
        <dbReference type="Proteomes" id="UP000824890"/>
    </source>
</evidence>
<dbReference type="InterPro" id="IPR013210">
    <property type="entry name" value="LRR_N_plant-typ"/>
</dbReference>
<dbReference type="PROSITE" id="PS50011">
    <property type="entry name" value="PROTEIN_KINASE_DOM"/>
    <property type="match status" value="1"/>
</dbReference>
<evidence type="ECO:0000256" key="6">
    <source>
        <dbReference type="ARBA" id="ARBA00022679"/>
    </source>
</evidence>
<keyword evidence="20" id="KW-1185">Reference proteome</keyword>
<dbReference type="Gene3D" id="1.10.510.10">
    <property type="entry name" value="Transferase(Phosphotransferase) domain 1"/>
    <property type="match status" value="1"/>
</dbReference>
<dbReference type="InterPro" id="IPR011009">
    <property type="entry name" value="Kinase-like_dom_sf"/>
</dbReference>
<name>A0ABQ8EAG7_BRANA</name>
<dbReference type="PRINTS" id="PR00019">
    <property type="entry name" value="LEURICHRPT"/>
</dbReference>
<keyword evidence="12 16" id="KW-0067">ATP-binding</keyword>
<evidence type="ECO:0000256" key="11">
    <source>
        <dbReference type="ARBA" id="ARBA00022777"/>
    </source>
</evidence>
<evidence type="ECO:0000256" key="7">
    <source>
        <dbReference type="ARBA" id="ARBA00022692"/>
    </source>
</evidence>
<accession>A0ABQ8EAG7</accession>
<evidence type="ECO:0000256" key="4">
    <source>
        <dbReference type="ARBA" id="ARBA00022527"/>
    </source>
</evidence>
<dbReference type="EMBL" id="JAGKQM010000002">
    <property type="protein sequence ID" value="KAH0938392.1"/>
    <property type="molecule type" value="Genomic_DNA"/>
</dbReference>
<reference evidence="19 20" key="1">
    <citation type="submission" date="2021-05" db="EMBL/GenBank/DDBJ databases">
        <title>Genome Assembly of Synthetic Allotetraploid Brassica napus Reveals Homoeologous Exchanges between Subgenomes.</title>
        <authorList>
            <person name="Davis J.T."/>
        </authorList>
    </citation>
    <scope>NUCLEOTIDE SEQUENCE [LARGE SCALE GENOMIC DNA]</scope>
    <source>
        <strain evidence="20">cv. Da-Ae</strain>
        <tissue evidence="19">Seedling</tissue>
    </source>
</reference>
<dbReference type="SUPFAM" id="SSF56112">
    <property type="entry name" value="Protein kinase-like (PK-like)"/>
    <property type="match status" value="1"/>
</dbReference>
<dbReference type="Pfam" id="PF13855">
    <property type="entry name" value="LRR_8"/>
    <property type="match status" value="1"/>
</dbReference>
<evidence type="ECO:0000256" key="13">
    <source>
        <dbReference type="ARBA" id="ARBA00022989"/>
    </source>
</evidence>
<dbReference type="InterPro" id="IPR051716">
    <property type="entry name" value="Plant_RL_S/T_kinase"/>
</dbReference>
<proteinExistence type="inferred from homology"/>
<dbReference type="SMART" id="SM00369">
    <property type="entry name" value="LRR_TYP"/>
    <property type="match status" value="5"/>
</dbReference>
<comment type="subcellular location">
    <subcellularLocation>
        <location evidence="1">Cell membrane</location>
    </subcellularLocation>
    <subcellularLocation>
        <location evidence="2">Membrane</location>
        <topology evidence="2">Single-pass type I membrane protein</topology>
    </subcellularLocation>
</comment>
<dbReference type="InterPro" id="IPR000719">
    <property type="entry name" value="Prot_kinase_dom"/>
</dbReference>
<dbReference type="InterPro" id="IPR001245">
    <property type="entry name" value="Ser-Thr/Tyr_kinase_cat_dom"/>
</dbReference>
<sequence>SQKPRLDNDVFCYFSLSFVFSSSSFSTLTQSFSASSSLVLAMIDEKMRSKSTGLLVILIHVLSLSVFFLTVSEAVCNLQDRDSLLLFSTNVSSPLSPLHWNTSTDCCSWEGISCDDSPQNRVTAILLPSRGLSGTLPPSVLNLRRLSQLNLSYNRFNKLSGEIPKEIYSLSNLEELLLPANQLSGNIDDGITSLTKLRLLDLYFNQLQGEIPKNIGKLFNLRRLQLHINNLTGSVPVSLSNCTKLVKLNLRVNLLGGTLSNVDFSRFQSLSVLDLGNNSFTGDFPSTVYSCKNLTAMRGVIPAWLIKLKSVELMDLSQNQLVGSIPGWLGTLPNLFYLDLSSNLLTGELPKELFQLSALMSQKVYDATERSYLELPVFVSPNNVTSNQQYNQISSLPPAIYVNKNNLNGTIPVEIGRLKVLIVIELQVNNFTGNIPDELSNLTNLERLDLSNNGLSGRIPWSLTGLHFMSYFNVANNTLSGQIPTGAQFDAFPKSYFEGNPLLCGGVLLTSCTAPSTQPSSTKTREKVNTPLVVGLVIGIFFGVSLVLVMLALWVMDKKRRVNPGDSDHAALEISSDASYSEVPLDSEKDISLVLLFGNSGYEAKDLTIFELLKATNNFSQANIIGCGGFGLVYKATLDNGTNLAVKKLTGDYGLMEKEFKAEVEVLSRAKHENLVDLQGYCVHEGARILIYSFMENGSLDFWLHENPEGPAQLDWSKRLHIMRGASCGLAYMHQACEPHIVHRDIKSSNILLDGSFKAYLGDFGEKGGDEREMIRVLDIACMCVNQNPMRRPSIQQVVDWLNDVSKEEAKEETM</sequence>
<evidence type="ECO:0000256" key="14">
    <source>
        <dbReference type="ARBA" id="ARBA00023136"/>
    </source>
</evidence>
<evidence type="ECO:0000256" key="10">
    <source>
        <dbReference type="ARBA" id="ARBA00022741"/>
    </source>
</evidence>
<dbReference type="InterPro" id="IPR003591">
    <property type="entry name" value="Leu-rich_rpt_typical-subtyp"/>
</dbReference>
<dbReference type="InterPro" id="IPR017441">
    <property type="entry name" value="Protein_kinase_ATP_BS"/>
</dbReference>
<keyword evidence="11" id="KW-0418">Kinase</keyword>
<dbReference type="InterPro" id="IPR001611">
    <property type="entry name" value="Leu-rich_rpt"/>
</dbReference>
<dbReference type="PANTHER" id="PTHR48053">
    <property type="entry name" value="LEUCINE RICH REPEAT FAMILY PROTEIN, EXPRESSED"/>
    <property type="match status" value="1"/>
</dbReference>
<keyword evidence="4" id="KW-0723">Serine/threonine-protein kinase</keyword>
<comment type="caution">
    <text evidence="19">The sequence shown here is derived from an EMBL/GenBank/DDBJ whole genome shotgun (WGS) entry which is preliminary data.</text>
</comment>
<dbReference type="InterPro" id="IPR008271">
    <property type="entry name" value="Ser/Thr_kinase_AS"/>
</dbReference>
<feature type="binding site" evidence="16">
    <location>
        <position position="648"/>
    </location>
    <ligand>
        <name>ATP</name>
        <dbReference type="ChEBI" id="CHEBI:30616"/>
    </ligand>
</feature>
<feature type="transmembrane region" description="Helical" evidence="17">
    <location>
        <begin position="53"/>
        <end position="71"/>
    </location>
</feature>
<feature type="transmembrane region" description="Helical" evidence="17">
    <location>
        <begin position="13"/>
        <end position="41"/>
    </location>
</feature>
<gene>
    <name evidence="19" type="ORF">HID58_005853</name>
</gene>
<evidence type="ECO:0000256" key="9">
    <source>
        <dbReference type="ARBA" id="ARBA00022737"/>
    </source>
</evidence>
<evidence type="ECO:0000256" key="3">
    <source>
        <dbReference type="ARBA" id="ARBA00008684"/>
    </source>
</evidence>
<dbReference type="SMART" id="SM00220">
    <property type="entry name" value="S_TKc"/>
    <property type="match status" value="1"/>
</dbReference>